<dbReference type="EMBL" id="CP033578">
    <property type="protein sequence ID" value="AYV23614.1"/>
    <property type="molecule type" value="Genomic_DNA"/>
</dbReference>
<dbReference type="InterPro" id="IPR009331">
    <property type="entry name" value="Oligogalacturonate-sp_porin"/>
</dbReference>
<dbReference type="Pfam" id="PF06178">
    <property type="entry name" value="KdgM"/>
    <property type="match status" value="1"/>
</dbReference>
<dbReference type="PANTHER" id="PTHR38105">
    <property type="entry name" value="OUTER MEMBRANE PROTEIN-RELATED-RELATED"/>
    <property type="match status" value="1"/>
</dbReference>
<gene>
    <name evidence="3" type="ORF">ECB94_20225</name>
</gene>
<dbReference type="AlphaFoldDB" id="A0A3G4VFS9"/>
<dbReference type="Gene3D" id="2.40.160.40">
    <property type="entry name" value="monomeric porin ompg"/>
    <property type="match status" value="1"/>
</dbReference>
<evidence type="ECO:0000256" key="2">
    <source>
        <dbReference type="SAM" id="SignalP"/>
    </source>
</evidence>
<sequence length="224" mass="25703">MSKVYKIATTAVVALVASASISAASLDFRQEYKHESETYASRVKLGAGVGNMYFGVEAMQKGKPFSEWQSKGNEFDFGYKYKIDDNWMLIPGMPITFFPGHVTYKPQLRAQYSFDSGFVTKLRYRHEFRNFSDDRSSEQKSKVTANLDYKYNGFQFGLEANYEKGLDDQVLFDNGDTNWDALFKLGYKGEDWSWRPYVEFANVSVSSSSSDRQLRSRIGITYSF</sequence>
<feature type="signal peptide" evidence="2">
    <location>
        <begin position="1"/>
        <end position="23"/>
    </location>
</feature>
<accession>A0A3G4VFS9</accession>
<dbReference type="InterPro" id="IPR053713">
    <property type="entry name" value="Bact_OM_Channel_sf"/>
</dbReference>
<reference evidence="3 4" key="1">
    <citation type="submission" date="2018-11" db="EMBL/GenBank/DDBJ databases">
        <title>Complete Genome Sequence of Vbrio mediterranei 117-T6: a Potential Pathogen Bacteria Isolated from the Conchocelis of Pyropia.</title>
        <authorList>
            <person name="Liu Q."/>
        </authorList>
    </citation>
    <scope>NUCLEOTIDE SEQUENCE [LARGE SCALE GENOMIC DNA]</scope>
    <source>
        <strain evidence="3 4">117-T6</strain>
    </source>
</reference>
<dbReference type="Proteomes" id="UP000279760">
    <property type="component" value="Chromosome 2"/>
</dbReference>
<organism evidence="3 4">
    <name type="scientific">Vibrio mediterranei</name>
    <dbReference type="NCBI Taxonomy" id="689"/>
    <lineage>
        <taxon>Bacteria</taxon>
        <taxon>Pseudomonadati</taxon>
        <taxon>Pseudomonadota</taxon>
        <taxon>Gammaproteobacteria</taxon>
        <taxon>Vibrionales</taxon>
        <taxon>Vibrionaceae</taxon>
        <taxon>Vibrio</taxon>
    </lineage>
</organism>
<dbReference type="GO" id="GO:0009279">
    <property type="term" value="C:cell outer membrane"/>
    <property type="evidence" value="ECO:0007669"/>
    <property type="project" value="TreeGrafter"/>
</dbReference>
<keyword evidence="1 2" id="KW-0732">Signal</keyword>
<protein>
    <submittedName>
        <fullName evidence="3">Porin</fullName>
    </submittedName>
</protein>
<evidence type="ECO:0000313" key="4">
    <source>
        <dbReference type="Proteomes" id="UP000279760"/>
    </source>
</evidence>
<dbReference type="PANTHER" id="PTHR38105:SF5">
    <property type="entry name" value="OUTER MEMBRANE PROTEIN"/>
    <property type="match status" value="1"/>
</dbReference>
<feature type="chain" id="PRO_5018020130" evidence="2">
    <location>
        <begin position="24"/>
        <end position="224"/>
    </location>
</feature>
<dbReference type="SUPFAM" id="SSF56935">
    <property type="entry name" value="Porins"/>
    <property type="match status" value="1"/>
</dbReference>
<evidence type="ECO:0000313" key="3">
    <source>
        <dbReference type="EMBL" id="AYV23614.1"/>
    </source>
</evidence>
<dbReference type="GO" id="GO:0015772">
    <property type="term" value="P:oligosaccharide transport"/>
    <property type="evidence" value="ECO:0007669"/>
    <property type="project" value="TreeGrafter"/>
</dbReference>
<dbReference type="RefSeq" id="WP_124941529.1">
    <property type="nucleotide sequence ID" value="NZ_CP033578.1"/>
</dbReference>
<evidence type="ECO:0000256" key="1">
    <source>
        <dbReference type="ARBA" id="ARBA00022729"/>
    </source>
</evidence>
<proteinExistence type="predicted"/>
<name>A0A3G4VFS9_9VIBR</name>
<dbReference type="GO" id="GO:0015288">
    <property type="term" value="F:porin activity"/>
    <property type="evidence" value="ECO:0007669"/>
    <property type="project" value="TreeGrafter"/>
</dbReference>